<proteinExistence type="predicted"/>
<comment type="caution">
    <text evidence="2">The sequence shown here is derived from an EMBL/GenBank/DDBJ whole genome shotgun (WGS) entry which is preliminary data.</text>
</comment>
<sequence>KVARRLPLSAGFRQSAPRPPRSIEPTAGTGGRAIVPSAGLCADGCGGNALLAMTALIESAHLRSAKVLTR</sequence>
<feature type="non-terminal residue" evidence="2">
    <location>
        <position position="1"/>
    </location>
</feature>
<evidence type="ECO:0000313" key="2">
    <source>
        <dbReference type="EMBL" id="MFB9784815.1"/>
    </source>
</evidence>
<dbReference type="Proteomes" id="UP001589587">
    <property type="component" value="Unassembled WGS sequence"/>
</dbReference>
<evidence type="ECO:0000256" key="1">
    <source>
        <dbReference type="SAM" id="MobiDB-lite"/>
    </source>
</evidence>
<accession>A0ABV5XQS6</accession>
<organism evidence="2 3">
    <name type="scientific">Rhodococcus baikonurensis</name>
    <dbReference type="NCBI Taxonomy" id="172041"/>
    <lineage>
        <taxon>Bacteria</taxon>
        <taxon>Bacillati</taxon>
        <taxon>Actinomycetota</taxon>
        <taxon>Actinomycetes</taxon>
        <taxon>Mycobacteriales</taxon>
        <taxon>Nocardiaceae</taxon>
        <taxon>Rhodococcus</taxon>
        <taxon>Rhodococcus erythropolis group</taxon>
    </lineage>
</organism>
<protein>
    <submittedName>
        <fullName evidence="2">Uncharacterized protein</fullName>
    </submittedName>
</protein>
<name>A0ABV5XQS6_9NOCA</name>
<gene>
    <name evidence="2" type="ORF">ACFFQ6_34485</name>
</gene>
<feature type="region of interest" description="Disordered" evidence="1">
    <location>
        <begin position="1"/>
        <end position="28"/>
    </location>
</feature>
<keyword evidence="3" id="KW-1185">Reference proteome</keyword>
<dbReference type="EMBL" id="JBHMAS010000097">
    <property type="protein sequence ID" value="MFB9784815.1"/>
    <property type="molecule type" value="Genomic_DNA"/>
</dbReference>
<reference evidence="2 3" key="1">
    <citation type="submission" date="2024-09" db="EMBL/GenBank/DDBJ databases">
        <authorList>
            <person name="Sun Q."/>
            <person name="Mori K."/>
        </authorList>
    </citation>
    <scope>NUCLEOTIDE SEQUENCE [LARGE SCALE GENOMIC DNA]</scope>
    <source>
        <strain evidence="2 3">JCM 11411</strain>
    </source>
</reference>
<evidence type="ECO:0000313" key="3">
    <source>
        <dbReference type="Proteomes" id="UP001589587"/>
    </source>
</evidence>
<dbReference type="RefSeq" id="WP_378377052.1">
    <property type="nucleotide sequence ID" value="NZ_JBHMAS010000097.1"/>
</dbReference>